<evidence type="ECO:0000259" key="1">
    <source>
        <dbReference type="Pfam" id="PF04542"/>
    </source>
</evidence>
<dbReference type="Gene3D" id="1.10.10.10">
    <property type="entry name" value="Winged helix-like DNA-binding domain superfamily/Winged helix DNA-binding domain"/>
    <property type="match status" value="1"/>
</dbReference>
<evidence type="ECO:0000313" key="4">
    <source>
        <dbReference type="Proteomes" id="UP000199705"/>
    </source>
</evidence>
<dbReference type="InterPro" id="IPR046531">
    <property type="entry name" value="DUF6596"/>
</dbReference>
<gene>
    <name evidence="3" type="ORF">SAMN05192573_101390</name>
</gene>
<dbReference type="GO" id="GO:0006352">
    <property type="term" value="P:DNA-templated transcription initiation"/>
    <property type="evidence" value="ECO:0007669"/>
    <property type="project" value="InterPro"/>
</dbReference>
<dbReference type="Pfam" id="PF20239">
    <property type="entry name" value="DUF6596"/>
    <property type="match status" value="1"/>
</dbReference>
<dbReference type="RefSeq" id="WP_091162622.1">
    <property type="nucleotide sequence ID" value="NZ_FNCG01000001.1"/>
</dbReference>
<name>A0A1G7NXY2_9SPHI</name>
<dbReference type="GO" id="GO:0003700">
    <property type="term" value="F:DNA-binding transcription factor activity"/>
    <property type="evidence" value="ECO:0007669"/>
    <property type="project" value="InterPro"/>
</dbReference>
<feature type="domain" description="DUF6596" evidence="2">
    <location>
        <begin position="182"/>
        <end position="283"/>
    </location>
</feature>
<reference evidence="4" key="1">
    <citation type="submission" date="2016-10" db="EMBL/GenBank/DDBJ databases">
        <authorList>
            <person name="Varghese N."/>
            <person name="Submissions S."/>
        </authorList>
    </citation>
    <scope>NUCLEOTIDE SEQUENCE [LARGE SCALE GENOMIC DNA]</scope>
    <source>
        <strain evidence="4">Gh-67</strain>
    </source>
</reference>
<dbReference type="Pfam" id="PF04542">
    <property type="entry name" value="Sigma70_r2"/>
    <property type="match status" value="1"/>
</dbReference>
<dbReference type="NCBIfam" id="TIGR02937">
    <property type="entry name" value="sigma70-ECF"/>
    <property type="match status" value="1"/>
</dbReference>
<dbReference type="InterPro" id="IPR014284">
    <property type="entry name" value="RNA_pol_sigma-70_dom"/>
</dbReference>
<protein>
    <submittedName>
        <fullName evidence="3">RNA polymerase sigma-70 factor, ECF subfamily</fullName>
    </submittedName>
</protein>
<sequence length="408" mass="46652">MQQDQLLPHLFRSEYQKIIAVLCHYFGFERIEAAEDIASDTFLTAAETWGIKGLPDNPKAWLYTVARNKATDYVRRGSRFKQKIAEGIVAEDNYGAEIDLSDQNISDSQLQMMFAICHPVLPAEAQIGLALRILCGFGIDEIAEAFLSNKETINKRLFRAKEKLREQKVKIVFPEPADIVNRLDIVLKTLYLLFNEGYYSSCQSTTLRKDLCLEAMRLNYLLIENKQTNLPEANALLSLMCFHASRFDARVDEHGEMIRYDDQDRMLWNDDLIVKGRYYLNLASKKGNGAGKYHIEAAIAYWHTIKTDTTEKWENILMLYNRLLITAYSPAAALNRAYALAKVKGKEKAIIEAEKLKLDTNHLYHVLLGYLYTGVDRKKAVLHLQTALKLAKTTTDKSRITKDLKALL</sequence>
<accession>A0A1G7NXY2</accession>
<dbReference type="SUPFAM" id="SSF88659">
    <property type="entry name" value="Sigma3 and sigma4 domains of RNA polymerase sigma factors"/>
    <property type="match status" value="1"/>
</dbReference>
<dbReference type="InterPro" id="IPR013324">
    <property type="entry name" value="RNA_pol_sigma_r3/r4-like"/>
</dbReference>
<dbReference type="Gene3D" id="1.10.1740.10">
    <property type="match status" value="1"/>
</dbReference>
<dbReference type="PANTHER" id="PTHR47756">
    <property type="entry name" value="BLL6612 PROTEIN-RELATED"/>
    <property type="match status" value="1"/>
</dbReference>
<keyword evidence="4" id="KW-1185">Reference proteome</keyword>
<dbReference type="SUPFAM" id="SSF88946">
    <property type="entry name" value="Sigma2 domain of RNA polymerase sigma factors"/>
    <property type="match status" value="1"/>
</dbReference>
<dbReference type="PANTHER" id="PTHR47756:SF2">
    <property type="entry name" value="BLL6612 PROTEIN"/>
    <property type="match status" value="1"/>
</dbReference>
<dbReference type="STRING" id="551996.SAMN05192573_101390"/>
<dbReference type="InterPro" id="IPR036388">
    <property type="entry name" value="WH-like_DNA-bd_sf"/>
</dbReference>
<evidence type="ECO:0000259" key="2">
    <source>
        <dbReference type="Pfam" id="PF20239"/>
    </source>
</evidence>
<dbReference type="InterPro" id="IPR013325">
    <property type="entry name" value="RNA_pol_sigma_r2"/>
</dbReference>
<proteinExistence type="predicted"/>
<dbReference type="EMBL" id="FNCG01000001">
    <property type="protein sequence ID" value="SDF78882.1"/>
    <property type="molecule type" value="Genomic_DNA"/>
</dbReference>
<evidence type="ECO:0000313" key="3">
    <source>
        <dbReference type="EMBL" id="SDF78882.1"/>
    </source>
</evidence>
<feature type="domain" description="RNA polymerase sigma-70 region 2" evidence="1">
    <location>
        <begin position="10"/>
        <end position="79"/>
    </location>
</feature>
<dbReference type="InterPro" id="IPR007627">
    <property type="entry name" value="RNA_pol_sigma70_r2"/>
</dbReference>
<dbReference type="AlphaFoldDB" id="A0A1G7NXY2"/>
<dbReference type="Proteomes" id="UP000199705">
    <property type="component" value="Unassembled WGS sequence"/>
</dbReference>
<organism evidence="3 4">
    <name type="scientific">Mucilaginibacter gossypii</name>
    <dbReference type="NCBI Taxonomy" id="551996"/>
    <lineage>
        <taxon>Bacteria</taxon>
        <taxon>Pseudomonadati</taxon>
        <taxon>Bacteroidota</taxon>
        <taxon>Sphingobacteriia</taxon>
        <taxon>Sphingobacteriales</taxon>
        <taxon>Sphingobacteriaceae</taxon>
        <taxon>Mucilaginibacter</taxon>
    </lineage>
</organism>